<dbReference type="AlphaFoldDB" id="A0A9Q1QJC4"/>
<dbReference type="Gene3D" id="3.80.10.10">
    <property type="entry name" value="Ribonuclease Inhibitor"/>
    <property type="match status" value="1"/>
</dbReference>
<gene>
    <name evidence="1" type="ORF">Cgig2_020800</name>
</gene>
<dbReference type="SMART" id="SM00368">
    <property type="entry name" value="LRR_RI"/>
    <property type="match status" value="4"/>
</dbReference>
<dbReference type="SUPFAM" id="SSF52047">
    <property type="entry name" value="RNI-like"/>
    <property type="match status" value="1"/>
</dbReference>
<dbReference type="OrthoDB" id="120976at2759"/>
<dbReference type="Proteomes" id="UP001153076">
    <property type="component" value="Unassembled WGS sequence"/>
</dbReference>
<protein>
    <submittedName>
        <fullName evidence="1">Uncharacterized protein</fullName>
    </submittedName>
</protein>
<dbReference type="InterPro" id="IPR032675">
    <property type="entry name" value="LRR_dom_sf"/>
</dbReference>
<accession>A0A9Q1QJC4</accession>
<dbReference type="Pfam" id="PF00560">
    <property type="entry name" value="LRR_1"/>
    <property type="match status" value="1"/>
</dbReference>
<reference evidence="1" key="1">
    <citation type="submission" date="2022-04" db="EMBL/GenBank/DDBJ databases">
        <title>Carnegiea gigantea Genome sequencing and assembly v2.</title>
        <authorList>
            <person name="Copetti D."/>
            <person name="Sanderson M.J."/>
            <person name="Burquez A."/>
            <person name="Wojciechowski M.F."/>
        </authorList>
    </citation>
    <scope>NUCLEOTIDE SEQUENCE</scope>
    <source>
        <strain evidence="1">SGP5-SGP5p</strain>
        <tissue evidence="1">Aerial part</tissue>
    </source>
</reference>
<dbReference type="PANTHER" id="PTHR47818:SF2">
    <property type="entry name" value="F-BOX DOMAIN-CONTAINING PROTEIN"/>
    <property type="match status" value="1"/>
</dbReference>
<dbReference type="EMBL" id="JAKOGI010000109">
    <property type="protein sequence ID" value="KAJ8443954.1"/>
    <property type="molecule type" value="Genomic_DNA"/>
</dbReference>
<evidence type="ECO:0000313" key="2">
    <source>
        <dbReference type="Proteomes" id="UP001153076"/>
    </source>
</evidence>
<comment type="caution">
    <text evidence="1">The sequence shown here is derived from an EMBL/GenBank/DDBJ whole genome shotgun (WGS) entry which is preliminary data.</text>
</comment>
<dbReference type="Pfam" id="PF13516">
    <property type="entry name" value="LRR_6"/>
    <property type="match status" value="1"/>
</dbReference>
<name>A0A9Q1QJC4_9CARY</name>
<evidence type="ECO:0000313" key="1">
    <source>
        <dbReference type="EMBL" id="KAJ8443954.1"/>
    </source>
</evidence>
<proteinExistence type="predicted"/>
<keyword evidence="2" id="KW-1185">Reference proteome</keyword>
<dbReference type="PANTHER" id="PTHR47818">
    <property type="entry name" value="RNI-LIKE SUPERFAMILY PROTEIN"/>
    <property type="match status" value="1"/>
</dbReference>
<organism evidence="1 2">
    <name type="scientific">Carnegiea gigantea</name>
    <dbReference type="NCBI Taxonomy" id="171969"/>
    <lineage>
        <taxon>Eukaryota</taxon>
        <taxon>Viridiplantae</taxon>
        <taxon>Streptophyta</taxon>
        <taxon>Embryophyta</taxon>
        <taxon>Tracheophyta</taxon>
        <taxon>Spermatophyta</taxon>
        <taxon>Magnoliopsida</taxon>
        <taxon>eudicotyledons</taxon>
        <taxon>Gunneridae</taxon>
        <taxon>Pentapetalae</taxon>
        <taxon>Caryophyllales</taxon>
        <taxon>Cactineae</taxon>
        <taxon>Cactaceae</taxon>
        <taxon>Cactoideae</taxon>
        <taxon>Echinocereeae</taxon>
        <taxon>Carnegiea</taxon>
    </lineage>
</organism>
<sequence>MDLSCFDAAAERAMLPSFDGCIGEIILPGALIKAIGFQKKCSVHVYSRLHDHCQGFGSYVRFLRLPNVFCNVETCHMLTNSRLQGLLVRRICSKMHVDGLCKILYQNRETITSLEFVNCNISLDFFDAICDSLAMEGSPLHRVKHFAVRSSKLIESNPASLPQKLVSFLSSRSLESLSFCDDHIGRNYAKLTLMTVLDTSSALSTLELSDNNISGWLSDFRCKSANQTSLSPEMSKSLQSLRVLNLRGNNLSKNDMEDLRCALVHMPVLEILDLADNAIGDEGIKSLIPWFVKTVEHVPLVSLILKNCNLSCSGASELLEVLLELKYPLTSLSLADNDLGSQIAPSLGDFLRSSVKSLDVRDIGLGSSGFLELRINVPQIVKLISINMSENRGGIQAAEFLGELISKAPELLTVHAGYNLMPPESLNIICSALKIAKGKLQHIDLMGNLKLCLADHASILAEFKHNGKPMVLIPASASQEAPYDDDP</sequence>
<dbReference type="InterPro" id="IPR001611">
    <property type="entry name" value="Leu-rich_rpt"/>
</dbReference>